<feature type="transmembrane region" description="Helical" evidence="1">
    <location>
        <begin position="78"/>
        <end position="97"/>
    </location>
</feature>
<feature type="transmembrane region" description="Helical" evidence="1">
    <location>
        <begin position="117"/>
        <end position="141"/>
    </location>
</feature>
<feature type="transmembrane region" description="Helical" evidence="1">
    <location>
        <begin position="42"/>
        <end position="62"/>
    </location>
</feature>
<proteinExistence type="predicted"/>
<dbReference type="InterPro" id="IPR011047">
    <property type="entry name" value="Quinoprotein_ADH-like_sf"/>
</dbReference>
<keyword evidence="1" id="KW-1133">Transmembrane helix</keyword>
<gene>
    <name evidence="2" type="ORF">SAMN05192546_102317</name>
</gene>
<organism evidence="2 3">
    <name type="scientific">Tindallia californiensis</name>
    <dbReference type="NCBI Taxonomy" id="159292"/>
    <lineage>
        <taxon>Bacteria</taxon>
        <taxon>Bacillati</taxon>
        <taxon>Bacillota</taxon>
        <taxon>Clostridia</taxon>
        <taxon>Peptostreptococcales</taxon>
        <taxon>Tindalliaceae</taxon>
        <taxon>Tindallia</taxon>
    </lineage>
</organism>
<keyword evidence="1" id="KW-0472">Membrane</keyword>
<keyword evidence="3" id="KW-1185">Reference proteome</keyword>
<evidence type="ECO:0000256" key="1">
    <source>
        <dbReference type="SAM" id="Phobius"/>
    </source>
</evidence>
<sequence>MAKKTWKSLGLVLAFLGFSYGSLILSSEINRSFGENTGNLKSLVLMAIPFVCLTASLFTYVIKNHLKEDVNEVTDKISVLYLVAGLVIVVTIVVGFYRILPKPDSEFSFPLLDMMVWTIYILLPIAIGIAGFAFVGVTFLILRLSNKYPKAIYLIAMISMIIWWNELPGEGGLEAIARPAGAGSYYSDTNWYFMRDNRVYVYEWHNGEDVFFHVTLEGDKKEIISSSDKLRNARFFLAYEQEAIYYTSFHNRVKKVDLRNGKIEELYSGSLALIPDTLVKNHVLAGYSYGPNNDPANAIVGWLHLETGALEKKKILKLSEHGYHYSEEEDTIYYSCKEKTQYHIYEDEDIVFTTEREIDAVFVQNNFLYSISPNAIIKIDLENYQVVEETEGSGFRKMPVLNNPNRNMIELGTAMSGLNYFYDYDGGLYVFDDKAMQFEWITNFGFVKHGSTYGEYSLFRSKEDVLLYHPQKRTLHKYSGVMNYSIQDNILYLLKIEGERYQHEKEPHFYIEKINLSAEK</sequence>
<protein>
    <submittedName>
        <fullName evidence="2">Uncharacterized protein</fullName>
    </submittedName>
</protein>
<dbReference type="AlphaFoldDB" id="A0A1H3KDJ2"/>
<evidence type="ECO:0000313" key="3">
    <source>
        <dbReference type="Proteomes" id="UP000199230"/>
    </source>
</evidence>
<accession>A0A1H3KDJ2</accession>
<reference evidence="2 3" key="1">
    <citation type="submission" date="2016-10" db="EMBL/GenBank/DDBJ databases">
        <authorList>
            <person name="de Groot N.N."/>
        </authorList>
    </citation>
    <scope>NUCLEOTIDE SEQUENCE [LARGE SCALE GENOMIC DNA]</scope>
    <source>
        <strain evidence="2 3">APO</strain>
    </source>
</reference>
<dbReference type="EMBL" id="FNPV01000002">
    <property type="protein sequence ID" value="SDY50153.1"/>
    <property type="molecule type" value="Genomic_DNA"/>
</dbReference>
<dbReference type="SUPFAM" id="SSF50998">
    <property type="entry name" value="Quinoprotein alcohol dehydrogenase-like"/>
    <property type="match status" value="1"/>
</dbReference>
<feature type="transmembrane region" description="Helical" evidence="1">
    <location>
        <begin position="148"/>
        <end position="164"/>
    </location>
</feature>
<evidence type="ECO:0000313" key="2">
    <source>
        <dbReference type="EMBL" id="SDY50153.1"/>
    </source>
</evidence>
<keyword evidence="1" id="KW-0812">Transmembrane</keyword>
<name>A0A1H3KDJ2_9FIRM</name>
<dbReference type="Proteomes" id="UP000199230">
    <property type="component" value="Unassembled WGS sequence"/>
</dbReference>
<dbReference type="RefSeq" id="WP_143033163.1">
    <property type="nucleotide sequence ID" value="NZ_FNPV01000002.1"/>
</dbReference>